<evidence type="ECO:0000313" key="8">
    <source>
        <dbReference type="EMBL" id="GHF73440.1"/>
    </source>
</evidence>
<dbReference type="RefSeq" id="WP_229891784.1">
    <property type="nucleotide sequence ID" value="NZ_BNBD01000024.1"/>
</dbReference>
<dbReference type="InterPro" id="IPR051612">
    <property type="entry name" value="Teichoic_Acid_Biosynth"/>
</dbReference>
<evidence type="ECO:0000259" key="7">
    <source>
        <dbReference type="Pfam" id="PF00535"/>
    </source>
</evidence>
<reference evidence="8" key="2">
    <citation type="submission" date="2020-09" db="EMBL/GenBank/DDBJ databases">
        <authorList>
            <person name="Sun Q."/>
            <person name="Ohkuma M."/>
        </authorList>
    </citation>
    <scope>NUCLEOTIDE SEQUENCE</scope>
    <source>
        <strain evidence="8">JCM 4059</strain>
    </source>
</reference>
<accession>A0A919BAH2</accession>
<evidence type="ECO:0000256" key="2">
    <source>
        <dbReference type="ARBA" id="ARBA00010488"/>
    </source>
</evidence>
<comment type="subcellular location">
    <subcellularLocation>
        <location evidence="1">Cell membrane</location>
        <topology evidence="1">Peripheral membrane protein</topology>
    </subcellularLocation>
</comment>
<name>A0A919BAH2_9ACTN</name>
<dbReference type="Gene3D" id="3.90.550.10">
    <property type="entry name" value="Spore Coat Polysaccharide Biosynthesis Protein SpsA, Chain A"/>
    <property type="match status" value="1"/>
</dbReference>
<dbReference type="GO" id="GO:0019350">
    <property type="term" value="P:teichoic acid biosynthetic process"/>
    <property type="evidence" value="ECO:0007669"/>
    <property type="project" value="UniProtKB-KW"/>
</dbReference>
<evidence type="ECO:0000313" key="9">
    <source>
        <dbReference type="Proteomes" id="UP000638313"/>
    </source>
</evidence>
<dbReference type="InterPro" id="IPR001173">
    <property type="entry name" value="Glyco_trans_2-like"/>
</dbReference>
<keyword evidence="6" id="KW-0472">Membrane</keyword>
<comment type="similarity">
    <text evidence="2">Belongs to the CDP-glycerol glycerophosphotransferase family.</text>
</comment>
<sequence>MSTAVSVGDDVREDAGGDVPADVSVVVITYNDAGRLSRAVRSVLGQSLYRLEVVVVDDCSTDDTPAVVRGLARSDPRVRGLRLPANSGGCGAPRNAGIAAARAPYVMFLDSDDELPYHACKSLLLTAEETGADFVTGEVTRVFEETGTTGLWYPELFEDTRVVEGIRQDPRHFLDHLSTNKLYRASFLARHRLRFPEDLHYEDQLFTARAFTLARSFAVVPWPVYTWRLAADPAAGPSISSSRHKLQNVADRIAVARRVDAFLEESGNADLRPHKDAKFLRHDLRLHLGDLPFRDARWAAGLAATAGPYLTGLAPAALAALPREQRVCQHLLLTGRLTEAAECARTLDRPRLAPRHIVRDSAGRTYWGSTLPADDEEAAALDISDWHMAEQPFTTGPLRHEVARLEAAGPRLRLLLHTYDPCRLLAAGPVTARLRLGREAPSLTVPVRYEPAGAANDDGAVRTARCELDLRHVRVPATGFGGRRHPVVVLDRLGLTRTDPLLAPAHEPPVTVRTAHHDVRAACEGRGAGRLELTWHRRGLLLAAEAAAPALTPVRRRAGRLARRVTGPRARALVQHELRRLPLDEHLVVFEALEGRGYADSPRYIHEEILRRRLPLRAVWSYTGSTASYPEGVELVRRGSWAYIHAITRARYWVDSHGFPAQFAKRPGTRYLQTWHGQAFKHMGFDTPELRLAGPGRRRLHREMVARWDALVSPSEEFERTFVRANEYTGELLRTGLPRNDVLVRWNEPAQRDRATATRERLQIAAGRKVLLYAPTFRDGARDSGASIRVDLTALVAALGEEWTVVVRPHYYERFTVARELGHAVRDGRDFTDLNDLLLVSDALLTDYSSVMFDYANLGRPILLFTDDYDDYRSVARGTYYDLPGIAPGPMLSTTGELVAALRDLRAVQDQWAGPYARFQARFNSHETGWASKAVVDQFFADVAGPERPGKDVRR</sequence>
<gene>
    <name evidence="8" type="ORF">GCM10010218_63280</name>
</gene>
<keyword evidence="9" id="KW-1185">Reference proteome</keyword>
<keyword evidence="5" id="KW-0777">Teichoic acid biosynthesis</keyword>
<evidence type="ECO:0000256" key="4">
    <source>
        <dbReference type="ARBA" id="ARBA00022679"/>
    </source>
</evidence>
<organism evidence="8 9">
    <name type="scientific">Streptomyces mashuensis</name>
    <dbReference type="NCBI Taxonomy" id="33904"/>
    <lineage>
        <taxon>Bacteria</taxon>
        <taxon>Bacillati</taxon>
        <taxon>Actinomycetota</taxon>
        <taxon>Actinomycetes</taxon>
        <taxon>Kitasatosporales</taxon>
        <taxon>Streptomycetaceae</taxon>
        <taxon>Streptomyces</taxon>
    </lineage>
</organism>
<comment type="caution">
    <text evidence="8">The sequence shown here is derived from an EMBL/GenBank/DDBJ whole genome shotgun (WGS) entry which is preliminary data.</text>
</comment>
<protein>
    <recommendedName>
        <fullName evidence="7">Glycosyltransferase 2-like domain-containing protein</fullName>
    </recommendedName>
</protein>
<dbReference type="SUPFAM" id="SSF53448">
    <property type="entry name" value="Nucleotide-diphospho-sugar transferases"/>
    <property type="match status" value="1"/>
</dbReference>
<dbReference type="InterPro" id="IPR043148">
    <property type="entry name" value="TagF_C"/>
</dbReference>
<dbReference type="PANTHER" id="PTHR37316:SF3">
    <property type="entry name" value="TEICHOIC ACID GLYCEROL-PHOSPHATE TRANSFERASE"/>
    <property type="match status" value="1"/>
</dbReference>
<dbReference type="SUPFAM" id="SSF53756">
    <property type="entry name" value="UDP-Glycosyltransferase/glycogen phosphorylase"/>
    <property type="match status" value="1"/>
</dbReference>
<dbReference type="EMBL" id="BNBD01000024">
    <property type="protein sequence ID" value="GHF73440.1"/>
    <property type="molecule type" value="Genomic_DNA"/>
</dbReference>
<dbReference type="Proteomes" id="UP000638313">
    <property type="component" value="Unassembled WGS sequence"/>
</dbReference>
<dbReference type="GO" id="GO:0005886">
    <property type="term" value="C:plasma membrane"/>
    <property type="evidence" value="ECO:0007669"/>
    <property type="project" value="UniProtKB-SubCell"/>
</dbReference>
<evidence type="ECO:0000256" key="5">
    <source>
        <dbReference type="ARBA" id="ARBA00022944"/>
    </source>
</evidence>
<keyword evidence="4" id="KW-0808">Transferase</keyword>
<evidence type="ECO:0000256" key="3">
    <source>
        <dbReference type="ARBA" id="ARBA00022475"/>
    </source>
</evidence>
<evidence type="ECO:0000256" key="1">
    <source>
        <dbReference type="ARBA" id="ARBA00004202"/>
    </source>
</evidence>
<feature type="domain" description="Glycosyltransferase 2-like" evidence="7">
    <location>
        <begin position="24"/>
        <end position="188"/>
    </location>
</feature>
<dbReference type="AlphaFoldDB" id="A0A919BAH2"/>
<dbReference type="InterPro" id="IPR007554">
    <property type="entry name" value="Glycerophosphate_synth"/>
</dbReference>
<dbReference type="InterPro" id="IPR043149">
    <property type="entry name" value="TagF_N"/>
</dbReference>
<proteinExistence type="inferred from homology"/>
<dbReference type="Pfam" id="PF00535">
    <property type="entry name" value="Glycos_transf_2"/>
    <property type="match status" value="1"/>
</dbReference>
<reference evidence="8" key="1">
    <citation type="journal article" date="2014" name="Int. J. Syst. Evol. Microbiol.">
        <title>Complete genome sequence of Corynebacterium casei LMG S-19264T (=DSM 44701T), isolated from a smear-ripened cheese.</title>
        <authorList>
            <consortium name="US DOE Joint Genome Institute (JGI-PGF)"/>
            <person name="Walter F."/>
            <person name="Albersmeier A."/>
            <person name="Kalinowski J."/>
            <person name="Ruckert C."/>
        </authorList>
    </citation>
    <scope>NUCLEOTIDE SEQUENCE</scope>
    <source>
        <strain evidence="8">JCM 4059</strain>
    </source>
</reference>
<dbReference type="InterPro" id="IPR029044">
    <property type="entry name" value="Nucleotide-diphossugar_trans"/>
</dbReference>
<evidence type="ECO:0000256" key="6">
    <source>
        <dbReference type="ARBA" id="ARBA00023136"/>
    </source>
</evidence>
<dbReference type="GO" id="GO:0047355">
    <property type="term" value="F:CDP-glycerol glycerophosphotransferase activity"/>
    <property type="evidence" value="ECO:0007669"/>
    <property type="project" value="InterPro"/>
</dbReference>
<dbReference type="Gene3D" id="3.40.50.11820">
    <property type="match status" value="1"/>
</dbReference>
<dbReference type="Pfam" id="PF04464">
    <property type="entry name" value="Glyphos_transf"/>
    <property type="match status" value="1"/>
</dbReference>
<keyword evidence="3" id="KW-1003">Cell membrane</keyword>
<dbReference type="Gene3D" id="3.40.50.12580">
    <property type="match status" value="1"/>
</dbReference>
<dbReference type="PANTHER" id="PTHR37316">
    <property type="entry name" value="TEICHOIC ACID GLYCEROL-PHOSPHATE PRIMASE"/>
    <property type="match status" value="1"/>
</dbReference>
<dbReference type="CDD" id="cd00761">
    <property type="entry name" value="Glyco_tranf_GTA_type"/>
    <property type="match status" value="1"/>
</dbReference>